<protein>
    <submittedName>
        <fullName evidence="1">Uncharacterized protein</fullName>
    </submittedName>
</protein>
<evidence type="ECO:0000313" key="2">
    <source>
        <dbReference type="Proteomes" id="UP000322077"/>
    </source>
</evidence>
<dbReference type="Proteomes" id="UP000322077">
    <property type="component" value="Unassembled WGS sequence"/>
</dbReference>
<evidence type="ECO:0000313" key="1">
    <source>
        <dbReference type="EMBL" id="TZG23884.1"/>
    </source>
</evidence>
<keyword evidence="2" id="KW-1185">Reference proteome</keyword>
<reference evidence="1 2" key="1">
    <citation type="submission" date="2019-08" db="EMBL/GenBank/DDBJ databases">
        <authorList>
            <person name="Wang G."/>
            <person name="Xu Z."/>
        </authorList>
    </citation>
    <scope>NUCLEOTIDE SEQUENCE [LARGE SCALE GENOMIC DNA]</scope>
    <source>
        <strain evidence="1 2">ZX</strain>
    </source>
</reference>
<accession>A0A5D9BWW6</accession>
<dbReference type="EMBL" id="VTOU01000011">
    <property type="protein sequence ID" value="TZG23884.1"/>
    <property type="molecule type" value="Genomic_DNA"/>
</dbReference>
<dbReference type="RefSeq" id="WP_149524186.1">
    <property type="nucleotide sequence ID" value="NZ_VTOU01000011.1"/>
</dbReference>
<name>A0A5D9BWW6_9SPHN</name>
<proteinExistence type="predicted"/>
<sequence length="95" mass="9792">MAYGLRIWDAAGNLELDISTNAGRIVATIETGATSGSQDVPGFATGAPFWTIMPLGGLAYGNLILPSVSRTGTTLTWTYASGTGPVNCIIICGVR</sequence>
<gene>
    <name evidence="1" type="ORF">FYJ91_20480</name>
</gene>
<dbReference type="AlphaFoldDB" id="A0A5D9BWW6"/>
<organism evidence="1 2">
    <name type="scientific">Sphingomonas montanisoli</name>
    <dbReference type="NCBI Taxonomy" id="2606412"/>
    <lineage>
        <taxon>Bacteria</taxon>
        <taxon>Pseudomonadati</taxon>
        <taxon>Pseudomonadota</taxon>
        <taxon>Alphaproteobacteria</taxon>
        <taxon>Sphingomonadales</taxon>
        <taxon>Sphingomonadaceae</taxon>
        <taxon>Sphingomonas</taxon>
    </lineage>
</organism>
<comment type="caution">
    <text evidence="1">The sequence shown here is derived from an EMBL/GenBank/DDBJ whole genome shotgun (WGS) entry which is preliminary data.</text>
</comment>